<feature type="transmembrane region" description="Helical" evidence="6">
    <location>
        <begin position="263"/>
        <end position="284"/>
    </location>
</feature>
<evidence type="ECO:0000256" key="4">
    <source>
        <dbReference type="ARBA" id="ARBA00022989"/>
    </source>
</evidence>
<reference evidence="8 9" key="1">
    <citation type="submission" date="2016-10" db="EMBL/GenBank/DDBJ databases">
        <authorList>
            <person name="de Groot N.N."/>
        </authorList>
    </citation>
    <scope>NUCLEOTIDE SEQUENCE [LARGE SCALE GENOMIC DNA]</scope>
    <source>
        <strain evidence="8 9">DSM 25584</strain>
    </source>
</reference>
<evidence type="ECO:0000313" key="9">
    <source>
        <dbReference type="Proteomes" id="UP000199415"/>
    </source>
</evidence>
<organism evidence="8 9">
    <name type="scientific">Limimonas halophila</name>
    <dbReference type="NCBI Taxonomy" id="1082479"/>
    <lineage>
        <taxon>Bacteria</taxon>
        <taxon>Pseudomonadati</taxon>
        <taxon>Pseudomonadota</taxon>
        <taxon>Alphaproteobacteria</taxon>
        <taxon>Rhodospirillales</taxon>
        <taxon>Rhodovibrionaceae</taxon>
        <taxon>Limimonas</taxon>
    </lineage>
</organism>
<feature type="transmembrane region" description="Helical" evidence="6">
    <location>
        <begin position="389"/>
        <end position="408"/>
    </location>
</feature>
<dbReference type="STRING" id="1082479.SAMN05216241_105173"/>
<feature type="transmembrane region" description="Helical" evidence="6">
    <location>
        <begin position="141"/>
        <end position="163"/>
    </location>
</feature>
<dbReference type="AlphaFoldDB" id="A0A1G7RKS1"/>
<evidence type="ECO:0000259" key="7">
    <source>
        <dbReference type="PROSITE" id="PS50850"/>
    </source>
</evidence>
<evidence type="ECO:0000256" key="5">
    <source>
        <dbReference type="ARBA" id="ARBA00023136"/>
    </source>
</evidence>
<evidence type="ECO:0000313" key="8">
    <source>
        <dbReference type="EMBL" id="SDG11342.1"/>
    </source>
</evidence>
<gene>
    <name evidence="8" type="ORF">SAMN05216241_105173</name>
</gene>
<evidence type="ECO:0000256" key="6">
    <source>
        <dbReference type="SAM" id="Phobius"/>
    </source>
</evidence>
<dbReference type="PANTHER" id="PTHR43124:SF3">
    <property type="entry name" value="CHLORAMPHENICOL EFFLUX PUMP RV0191"/>
    <property type="match status" value="1"/>
</dbReference>
<keyword evidence="3 6" id="KW-0812">Transmembrane</keyword>
<comment type="subcellular location">
    <subcellularLocation>
        <location evidence="1">Cell membrane</location>
        <topology evidence="1">Multi-pass membrane protein</topology>
    </subcellularLocation>
</comment>
<dbReference type="PROSITE" id="PS50850">
    <property type="entry name" value="MFS"/>
    <property type="match status" value="1"/>
</dbReference>
<evidence type="ECO:0000256" key="2">
    <source>
        <dbReference type="ARBA" id="ARBA00022475"/>
    </source>
</evidence>
<feature type="transmembrane region" description="Helical" evidence="6">
    <location>
        <begin position="291"/>
        <end position="313"/>
    </location>
</feature>
<feature type="transmembrane region" description="Helical" evidence="6">
    <location>
        <begin position="86"/>
        <end position="104"/>
    </location>
</feature>
<protein>
    <submittedName>
        <fullName evidence="8">Major Facilitator Superfamily protein</fullName>
    </submittedName>
</protein>
<dbReference type="OrthoDB" id="272777at2"/>
<dbReference type="InterPro" id="IPR020846">
    <property type="entry name" value="MFS_dom"/>
</dbReference>
<keyword evidence="5 6" id="KW-0472">Membrane</keyword>
<dbReference type="PANTHER" id="PTHR43124">
    <property type="entry name" value="PURINE EFFLUX PUMP PBUE"/>
    <property type="match status" value="1"/>
</dbReference>
<keyword evidence="4 6" id="KW-1133">Transmembrane helix</keyword>
<dbReference type="EMBL" id="FNCE01000005">
    <property type="protein sequence ID" value="SDG11342.1"/>
    <property type="molecule type" value="Genomic_DNA"/>
</dbReference>
<name>A0A1G7RKS1_9PROT</name>
<dbReference type="InterPro" id="IPR050189">
    <property type="entry name" value="MFS_Efflux_Transporters"/>
</dbReference>
<feature type="transmembrane region" description="Helical" evidence="6">
    <location>
        <begin position="12"/>
        <end position="31"/>
    </location>
</feature>
<feature type="transmembrane region" description="Helical" evidence="6">
    <location>
        <begin position="221"/>
        <end position="243"/>
    </location>
</feature>
<feature type="transmembrane region" description="Helical" evidence="6">
    <location>
        <begin position="110"/>
        <end position="129"/>
    </location>
</feature>
<dbReference type="GO" id="GO:0022857">
    <property type="term" value="F:transmembrane transporter activity"/>
    <property type="evidence" value="ECO:0007669"/>
    <property type="project" value="InterPro"/>
</dbReference>
<dbReference type="InterPro" id="IPR036259">
    <property type="entry name" value="MFS_trans_sf"/>
</dbReference>
<sequence>MSAQPHEPPARVTARAVLTVFLPFAGGYYLSYLYRTVTAIIADRLQADVGLSAADLGLLTSAYFVAFAAFQLPLGLLLDRFGPRRVNGTLMLLAALGAVGFALGEGLLQLWLARALIGLGVAGGLMAAFKAITQWFPAHRWPIVNGFFLAMGGLGAVSATAPVEALLTVTDWRGVFLALAALTVGVSAAIWFIVPETGAGHAHVRLGDQVAGLTAVYADPFFWRLAPVAVLCMGTTLSITGLWAGPWLRDVAGMGRAEVAETLLVVMIAMTAGFILWGSLASTLERIGIPLTVTVSVGIAIFLLVFGVLILGLVPWAPVPWVAFGLMGNVTALSYTLLSRHVPLAYAGRANAALNLLVFTTAFAAQYAIGGIVDLWPETGGRYPPEAYRSAFALFWALCLLGWGWYLLRARRAPHGSFRAAG</sequence>
<dbReference type="RefSeq" id="WP_090019815.1">
    <property type="nucleotide sequence ID" value="NZ_FNCE01000005.1"/>
</dbReference>
<evidence type="ECO:0000256" key="3">
    <source>
        <dbReference type="ARBA" id="ARBA00022692"/>
    </source>
</evidence>
<proteinExistence type="predicted"/>
<feature type="domain" description="Major facilitator superfamily (MFS) profile" evidence="7">
    <location>
        <begin position="20"/>
        <end position="414"/>
    </location>
</feature>
<keyword evidence="2" id="KW-1003">Cell membrane</keyword>
<dbReference type="Gene3D" id="1.20.1250.20">
    <property type="entry name" value="MFS general substrate transporter like domains"/>
    <property type="match status" value="2"/>
</dbReference>
<dbReference type="GO" id="GO:0005886">
    <property type="term" value="C:plasma membrane"/>
    <property type="evidence" value="ECO:0007669"/>
    <property type="project" value="UniProtKB-SubCell"/>
</dbReference>
<feature type="transmembrane region" description="Helical" evidence="6">
    <location>
        <begin position="51"/>
        <end position="74"/>
    </location>
</feature>
<dbReference type="Pfam" id="PF07690">
    <property type="entry name" value="MFS_1"/>
    <property type="match status" value="1"/>
</dbReference>
<dbReference type="Proteomes" id="UP000199415">
    <property type="component" value="Unassembled WGS sequence"/>
</dbReference>
<dbReference type="InterPro" id="IPR011701">
    <property type="entry name" value="MFS"/>
</dbReference>
<feature type="transmembrane region" description="Helical" evidence="6">
    <location>
        <begin position="350"/>
        <end position="369"/>
    </location>
</feature>
<dbReference type="SUPFAM" id="SSF103473">
    <property type="entry name" value="MFS general substrate transporter"/>
    <property type="match status" value="1"/>
</dbReference>
<feature type="transmembrane region" description="Helical" evidence="6">
    <location>
        <begin position="175"/>
        <end position="194"/>
    </location>
</feature>
<feature type="transmembrane region" description="Helical" evidence="6">
    <location>
        <begin position="319"/>
        <end position="338"/>
    </location>
</feature>
<evidence type="ECO:0000256" key="1">
    <source>
        <dbReference type="ARBA" id="ARBA00004651"/>
    </source>
</evidence>
<accession>A0A1G7RKS1</accession>
<keyword evidence="9" id="KW-1185">Reference proteome</keyword>